<organism evidence="1 2">
    <name type="scientific">Paracoccus aestuarii</name>
    <dbReference type="NCBI Taxonomy" id="453842"/>
    <lineage>
        <taxon>Bacteria</taxon>
        <taxon>Pseudomonadati</taxon>
        <taxon>Pseudomonadota</taxon>
        <taxon>Alphaproteobacteria</taxon>
        <taxon>Rhodobacterales</taxon>
        <taxon>Paracoccaceae</taxon>
        <taxon>Paracoccus</taxon>
    </lineage>
</organism>
<evidence type="ECO:0008006" key="3">
    <source>
        <dbReference type="Google" id="ProtNLM"/>
    </source>
</evidence>
<proteinExistence type="predicted"/>
<reference evidence="1 2" key="1">
    <citation type="submission" date="2018-09" db="EMBL/GenBank/DDBJ databases">
        <title>Paracoccus onubensis nov. sp. a moderate halophilic bacterium isolated from Gruta de las Maravillas (Aracena, Spain).</title>
        <authorList>
            <person name="Jurado V."/>
            <person name="Gutierrez-Patricio S."/>
            <person name="Gonzalez-Pimentel J.L."/>
            <person name="Laiz L."/>
            <person name="Saiz-Jimenez C."/>
        </authorList>
    </citation>
    <scope>NUCLEOTIDE SEQUENCE [LARGE SCALE GENOMIC DNA]</scope>
    <source>
        <strain evidence="1 2">DSM 19484</strain>
    </source>
</reference>
<name>A0A418ZPP3_9RHOB</name>
<dbReference type="Proteomes" id="UP000285530">
    <property type="component" value="Unassembled WGS sequence"/>
</dbReference>
<dbReference type="InterPro" id="IPR036291">
    <property type="entry name" value="NAD(P)-bd_dom_sf"/>
</dbReference>
<protein>
    <recommendedName>
        <fullName evidence="3">UDP-glucose 4-epimerase</fullName>
    </recommendedName>
</protein>
<gene>
    <name evidence="1" type="ORF">D3P06_17790</name>
</gene>
<evidence type="ECO:0000313" key="1">
    <source>
        <dbReference type="EMBL" id="RJK96220.1"/>
    </source>
</evidence>
<keyword evidence="2" id="KW-1185">Reference proteome</keyword>
<evidence type="ECO:0000313" key="2">
    <source>
        <dbReference type="Proteomes" id="UP000285530"/>
    </source>
</evidence>
<dbReference type="EMBL" id="QZEV01000164">
    <property type="protein sequence ID" value="RJK96220.1"/>
    <property type="molecule type" value="Genomic_DNA"/>
</dbReference>
<comment type="caution">
    <text evidence="1">The sequence shown here is derived from an EMBL/GenBank/DDBJ whole genome shotgun (WGS) entry which is preliminary data.</text>
</comment>
<dbReference type="Gene3D" id="3.90.25.10">
    <property type="entry name" value="UDP-galactose 4-epimerase, domain 1"/>
    <property type="match status" value="1"/>
</dbReference>
<feature type="non-terminal residue" evidence="1">
    <location>
        <position position="1"/>
    </location>
</feature>
<accession>A0A418ZPP3</accession>
<dbReference type="SUPFAM" id="SSF51735">
    <property type="entry name" value="NAD(P)-binding Rossmann-fold domains"/>
    <property type="match status" value="1"/>
</dbReference>
<dbReference type="AlphaFoldDB" id="A0A418ZPP3"/>
<sequence length="89" mass="9475">PGLPPRNLATGVATSLQVLAEIVLSVTQSQAPLQVVPARAFDVSGYQGSTERARQVLGWQARRDLTDGVHDVARDLSRSGPLEAVYPPV</sequence>